<dbReference type="Proteomes" id="UP000297861">
    <property type="component" value="Unassembled WGS sequence"/>
</dbReference>
<keyword evidence="2" id="KW-1185">Reference proteome</keyword>
<protein>
    <submittedName>
        <fullName evidence="1">Uncharacterized protein</fullName>
    </submittedName>
</protein>
<accession>A0A4Y8L4T2</accession>
<reference evidence="1 2" key="1">
    <citation type="submission" date="2019-03" db="EMBL/GenBank/DDBJ databases">
        <title>San Antonio Military Medical Center submission to MRSN (WRAIR), pending publication.</title>
        <authorList>
            <person name="Blyth D.M."/>
            <person name="Mccarthy S.L."/>
            <person name="Schall S.E."/>
            <person name="Stam J.A."/>
            <person name="Ong A.C."/>
            <person name="Mcgann P.T."/>
        </authorList>
    </citation>
    <scope>NUCLEOTIDE SEQUENCE [LARGE SCALE GENOMIC DNA]</scope>
    <source>
        <strain evidence="1 2">MRSN571793</strain>
    </source>
</reference>
<dbReference type="OrthoDB" id="997000at2"/>
<evidence type="ECO:0000313" key="1">
    <source>
        <dbReference type="EMBL" id="TFD96040.1"/>
    </source>
</evidence>
<proteinExistence type="predicted"/>
<dbReference type="EMBL" id="SOML01000006">
    <property type="protein sequence ID" value="TFD96040.1"/>
    <property type="molecule type" value="Genomic_DNA"/>
</dbReference>
<sequence length="121" mass="14077">MLRPNYKLLFHFENDKTAIVEIKRNGITEQDPAQLYKWLVYDKVNDMLSKLEFSSMSNDAGKEYRIFESATLEFDSKSAVFKEKEKTSILEVKAIDTPLSSSLKEAIGDYLLLQNFRTERI</sequence>
<dbReference type="AlphaFoldDB" id="A0A4Y8L4T2"/>
<dbReference type="RefSeq" id="WP_026627737.1">
    <property type="nucleotide sequence ID" value="NZ_JAWZLG010000017.1"/>
</dbReference>
<organism evidence="1 2">
    <name type="scientific">Dysgonomonas capnocytophagoides</name>
    <dbReference type="NCBI Taxonomy" id="45254"/>
    <lineage>
        <taxon>Bacteria</taxon>
        <taxon>Pseudomonadati</taxon>
        <taxon>Bacteroidota</taxon>
        <taxon>Bacteroidia</taxon>
        <taxon>Bacteroidales</taxon>
        <taxon>Dysgonomonadaceae</taxon>
        <taxon>Dysgonomonas</taxon>
    </lineage>
</organism>
<gene>
    <name evidence="1" type="ORF">E2605_10625</name>
</gene>
<evidence type="ECO:0000313" key="2">
    <source>
        <dbReference type="Proteomes" id="UP000297861"/>
    </source>
</evidence>
<comment type="caution">
    <text evidence="1">The sequence shown here is derived from an EMBL/GenBank/DDBJ whole genome shotgun (WGS) entry which is preliminary data.</text>
</comment>
<name>A0A4Y8L4T2_9BACT</name>